<reference evidence="2" key="1">
    <citation type="journal article" date="2014" name="Int. J. Syst. Evol. Microbiol.">
        <title>Complete genome sequence of Corynebacterium casei LMG S-19264T (=DSM 44701T), isolated from a smear-ripened cheese.</title>
        <authorList>
            <consortium name="US DOE Joint Genome Institute (JGI-PGF)"/>
            <person name="Walter F."/>
            <person name="Albersmeier A."/>
            <person name="Kalinowski J."/>
            <person name="Ruckert C."/>
        </authorList>
    </citation>
    <scope>NUCLEOTIDE SEQUENCE</scope>
    <source>
        <strain evidence="2">VKM Ac-1069</strain>
    </source>
</reference>
<dbReference type="AlphaFoldDB" id="A0A9W6KZW2"/>
<evidence type="ECO:0000259" key="1">
    <source>
        <dbReference type="Pfam" id="PF21806"/>
    </source>
</evidence>
<name>A0A9W6KZW2_9PSEU</name>
<dbReference type="Pfam" id="PF21806">
    <property type="entry name" value="DUF6879"/>
    <property type="match status" value="1"/>
</dbReference>
<dbReference type="Proteomes" id="UP001143463">
    <property type="component" value="Unassembled WGS sequence"/>
</dbReference>
<evidence type="ECO:0000313" key="3">
    <source>
        <dbReference type="Proteomes" id="UP001143463"/>
    </source>
</evidence>
<gene>
    <name evidence="2" type="ORF">GCM10017577_07610</name>
</gene>
<reference evidence="2" key="2">
    <citation type="submission" date="2023-01" db="EMBL/GenBank/DDBJ databases">
        <authorList>
            <person name="Sun Q."/>
            <person name="Evtushenko L."/>
        </authorList>
    </citation>
    <scope>NUCLEOTIDE SEQUENCE</scope>
    <source>
        <strain evidence="2">VKM Ac-1069</strain>
    </source>
</reference>
<proteinExistence type="predicted"/>
<dbReference type="InterPro" id="IPR049244">
    <property type="entry name" value="DUF6879"/>
</dbReference>
<evidence type="ECO:0000313" key="2">
    <source>
        <dbReference type="EMBL" id="GLL09621.1"/>
    </source>
</evidence>
<keyword evidence="3" id="KW-1185">Reference proteome</keyword>
<accession>A0A9W6KZW2</accession>
<protein>
    <recommendedName>
        <fullName evidence="1">DUF6879 domain-containing protein</fullName>
    </recommendedName>
</protein>
<feature type="domain" description="DUF6879" evidence="1">
    <location>
        <begin position="82"/>
        <end position="142"/>
    </location>
</feature>
<dbReference type="EMBL" id="BSFQ01000002">
    <property type="protein sequence ID" value="GLL09621.1"/>
    <property type="molecule type" value="Genomic_DNA"/>
</dbReference>
<comment type="caution">
    <text evidence="2">The sequence shown here is derived from an EMBL/GenBank/DDBJ whole genome shotgun (WGS) entry which is preliminary data.</text>
</comment>
<organism evidence="2 3">
    <name type="scientific">Pseudonocardia halophobica</name>
    <dbReference type="NCBI Taxonomy" id="29401"/>
    <lineage>
        <taxon>Bacteria</taxon>
        <taxon>Bacillati</taxon>
        <taxon>Actinomycetota</taxon>
        <taxon>Actinomycetes</taxon>
        <taxon>Pseudonocardiales</taxon>
        <taxon>Pseudonocardiaceae</taxon>
        <taxon>Pseudonocardia</taxon>
    </lineage>
</organism>
<sequence>MMGCSSSGFVESAQLVGVSALEGWLAEHCSSRLFLCTTRSDEVVLRAAASRGVPLDHLRIGGERPTTPLATSTRVRTRSVSKTRACAELGGLHEDFLLLDDAQALRLAYDDHDRLVVGFVEPEDAVNRYRLIRDVLWVAAGQADRHFLRSSSTS</sequence>